<comment type="caution">
    <text evidence="4">The sequence shown here is derived from an EMBL/GenBank/DDBJ whole genome shotgun (WGS) entry which is preliminary data.</text>
</comment>
<dbReference type="InterPro" id="IPR053156">
    <property type="entry name" value="T6SS_TssM-like"/>
</dbReference>
<organism evidence="4 5">
    <name type="scientific">Azospirillum brasilense</name>
    <dbReference type="NCBI Taxonomy" id="192"/>
    <lineage>
        <taxon>Bacteria</taxon>
        <taxon>Pseudomonadati</taxon>
        <taxon>Pseudomonadota</taxon>
        <taxon>Alphaproteobacteria</taxon>
        <taxon>Rhodospirillales</taxon>
        <taxon>Azospirillaceae</taxon>
        <taxon>Azospirillum</taxon>
    </lineage>
</organism>
<name>A0A560BYC5_AZOBR</name>
<feature type="domain" description="Type VI secretion system component TssM1 N-terminal" evidence="3">
    <location>
        <begin position="181"/>
        <end position="396"/>
    </location>
</feature>
<dbReference type="Proteomes" id="UP000318529">
    <property type="component" value="Unassembled WGS sequence"/>
</dbReference>
<feature type="compositionally biased region" description="Pro residues" evidence="1">
    <location>
        <begin position="784"/>
        <end position="793"/>
    </location>
</feature>
<evidence type="ECO:0000313" key="5">
    <source>
        <dbReference type="Proteomes" id="UP000318529"/>
    </source>
</evidence>
<accession>A0A560BYC5</accession>
<dbReference type="PANTHER" id="PTHR36153:SF1">
    <property type="entry name" value="TYPE VI SECRETION SYSTEM COMPONENT TSSM1"/>
    <property type="match status" value="1"/>
</dbReference>
<feature type="region of interest" description="Disordered" evidence="1">
    <location>
        <begin position="58"/>
        <end position="98"/>
    </location>
</feature>
<protein>
    <submittedName>
        <fullName evidence="4">Type VI secretion system protein ImpL</fullName>
    </submittedName>
</protein>
<dbReference type="AlphaFoldDB" id="A0A560BYC5"/>
<feature type="compositionally biased region" description="Pro residues" evidence="1">
    <location>
        <begin position="805"/>
        <end position="825"/>
    </location>
</feature>
<evidence type="ECO:0000256" key="2">
    <source>
        <dbReference type="SAM" id="Phobius"/>
    </source>
</evidence>
<dbReference type="InterPro" id="IPR025743">
    <property type="entry name" value="TssM1_N"/>
</dbReference>
<evidence type="ECO:0000256" key="1">
    <source>
        <dbReference type="SAM" id="MobiDB-lite"/>
    </source>
</evidence>
<keyword evidence="2" id="KW-1133">Transmembrane helix</keyword>
<dbReference type="RefSeq" id="WP_247888467.1">
    <property type="nucleotide sequence ID" value="NZ_VITH01000015.1"/>
</dbReference>
<gene>
    <name evidence="4" type="ORF">FBZ83_11590</name>
</gene>
<feature type="region of interest" description="Disordered" evidence="1">
    <location>
        <begin position="764"/>
        <end position="827"/>
    </location>
</feature>
<dbReference type="PANTHER" id="PTHR36153">
    <property type="entry name" value="INNER MEMBRANE PROTEIN-RELATED"/>
    <property type="match status" value="1"/>
</dbReference>
<evidence type="ECO:0000313" key="4">
    <source>
        <dbReference type="EMBL" id="TWA77612.1"/>
    </source>
</evidence>
<feature type="transmembrane region" description="Helical" evidence="2">
    <location>
        <begin position="20"/>
        <end position="43"/>
    </location>
</feature>
<evidence type="ECO:0000259" key="3">
    <source>
        <dbReference type="Pfam" id="PF14331"/>
    </source>
</evidence>
<keyword evidence="2" id="KW-0812">Transmembrane</keyword>
<sequence length="1090" mass="114646">MVLLMLTLELVLSTIGSAIVHLLSFAVTLAPYALLALPLYIFYRLGRMVWPKLRGWRRKPTAKGTGQKKAPARRTAPPAPLRVRAEAPPPTKAAADTPPNARIYGEGLDILTRQMRGPLRRGDIPWFLAFGVGGPALLATDPTHVRWPEDGNGENGCWWFCEGAAILHAGADSADGSRLGASWPALVAAMRKRPMRRPLDGVLLMVGADELRAAAERPGPRDALAKRGAALRERLRTLRDDLGVVGPVHVVVVRAEALDGFTDLCAAMPSALLDGVLGWTNPQDWAKPFEPRRIDEAFEAIAADIAVLEADAFAAGTAGVRLPLLPASLDTLRHPLALFLDGVLGDDDQAEPFPLRGIALTGAYAPAIGGRRPVFARNLLPRRAFAEAGYGRPSDAAYQQAHKRRRMAQAALAASVAGLSVAAWQGVSSVSAGSPPVVAATADLRRALLARDAVTDGPLAGRVIAATAVMERSSLATPLLPTSLVSTFDEDKKRLASVTLRRSVLRPIRDALLPSATMADLPPVANPQRVEDLPAFRRLAEQLDRIGGRRDALERYDRFRRNSGFDELNALAESVYGAVPRSPMTATDGYITRIAAGADLPNLDARTIAAAVRAESVQLAAPLAEELYGRNPLRQRAEALAERLRGLPETPTAEDVDDVRRLTAAVAEAVSWPIAGALQEPARGLPDAIRVALQKAAIADLPGRDTTDRITEALSTAATGARAAVLALDAPQTGTLFAVGDGGALVLNPAVTALPDALAADLPAPVPDAPPAEAVKPAEAKPAAPKPAEPKPISPEAEPAKPVAVAPPPRPAPSPEPAAPPPAAPPSANVEVPAVVAHLPIPPRLPPETSVPDSDVALSKLSTAFAQTLAGRFPFVGPEQARGAADADPQDVRRFYRQLDEHRAAVMRAATPDVAAFLERMEAARPLLEAIARPAPVSVRLTYGANRAQEVGAEHIIDWSVRSGASAVGAAANGGTLAWTPGQPVLLSARWAAGSPYRPKGAAAGGTAAATGDTITLAERGPWALLRLLKSHAASSSRDGLLLRVALPTQTIEGQPARDTVLVLGAAVSMGGRNELPARSLDLPARFPQR</sequence>
<keyword evidence="2" id="KW-0472">Membrane</keyword>
<feature type="compositionally biased region" description="Low complexity" evidence="1">
    <location>
        <begin position="794"/>
        <end position="804"/>
    </location>
</feature>
<proteinExistence type="predicted"/>
<dbReference type="EMBL" id="VITH01000015">
    <property type="protein sequence ID" value="TWA77612.1"/>
    <property type="molecule type" value="Genomic_DNA"/>
</dbReference>
<reference evidence="4 5" key="1">
    <citation type="submission" date="2019-06" db="EMBL/GenBank/DDBJ databases">
        <title>Genomic Encyclopedia of Type Strains, Phase IV (KMG-V): Genome sequencing to study the core and pangenomes of soil and plant-associated prokaryotes.</title>
        <authorList>
            <person name="Whitman W."/>
        </authorList>
    </citation>
    <scope>NUCLEOTIDE SEQUENCE [LARGE SCALE GENOMIC DNA]</scope>
    <source>
        <strain evidence="4 5">BR 11650</strain>
    </source>
</reference>
<dbReference type="Pfam" id="PF14331">
    <property type="entry name" value="IcmF-related_N"/>
    <property type="match status" value="1"/>
</dbReference>
<feature type="compositionally biased region" description="Low complexity" evidence="1">
    <location>
        <begin position="771"/>
        <end position="783"/>
    </location>
</feature>